<keyword evidence="4" id="KW-0249">Electron transport</keyword>
<dbReference type="Pfam" id="PF13183">
    <property type="entry name" value="Fer4_8"/>
    <property type="match status" value="1"/>
</dbReference>
<dbReference type="PANTHER" id="PTHR43551:SF1">
    <property type="entry name" value="HETERODISULFIDE REDUCTASE"/>
    <property type="match status" value="1"/>
</dbReference>
<dbReference type="InterPro" id="IPR017896">
    <property type="entry name" value="4Fe4S_Fe-S-bd"/>
</dbReference>
<dbReference type="PROSITE" id="PS00198">
    <property type="entry name" value="4FE4S_FER_1"/>
    <property type="match status" value="1"/>
</dbReference>
<gene>
    <name evidence="10" type="ORF">39f70031</name>
</gene>
<keyword evidence="5" id="KW-0408">Iron</keyword>
<organism evidence="10">
    <name type="scientific">uncultured sulfate-reducing bacterium</name>
    <dbReference type="NCBI Taxonomy" id="153939"/>
    <lineage>
        <taxon>Bacteria</taxon>
        <taxon>environmental samples</taxon>
    </lineage>
</organism>
<dbReference type="AlphaFoldDB" id="Q3IBN9"/>
<keyword evidence="7" id="KW-0597">Phosphoprotein</keyword>
<dbReference type="Pfam" id="PF02754">
    <property type="entry name" value="CCG"/>
    <property type="match status" value="1"/>
</dbReference>
<accession>Q3IBN9</accession>
<dbReference type="InterPro" id="IPR009051">
    <property type="entry name" value="Helical_ferredxn"/>
</dbReference>
<feature type="domain" description="Response regulatory" evidence="8">
    <location>
        <begin position="459"/>
        <end position="576"/>
    </location>
</feature>
<dbReference type="PROSITE" id="PS50110">
    <property type="entry name" value="RESPONSE_REGULATORY"/>
    <property type="match status" value="1"/>
</dbReference>
<dbReference type="PROSITE" id="PS51379">
    <property type="entry name" value="4FE4S_FER_2"/>
    <property type="match status" value="1"/>
</dbReference>
<dbReference type="GO" id="GO:0046872">
    <property type="term" value="F:metal ion binding"/>
    <property type="evidence" value="ECO:0007669"/>
    <property type="project" value="UniProtKB-KW"/>
</dbReference>
<evidence type="ECO:0000256" key="6">
    <source>
        <dbReference type="ARBA" id="ARBA00023014"/>
    </source>
</evidence>
<dbReference type="InterPro" id="IPR004017">
    <property type="entry name" value="Cys_rich_dom"/>
</dbReference>
<dbReference type="InterPro" id="IPR001789">
    <property type="entry name" value="Sig_transdc_resp-reg_receiver"/>
</dbReference>
<evidence type="ECO:0000256" key="3">
    <source>
        <dbReference type="ARBA" id="ARBA00022723"/>
    </source>
</evidence>
<dbReference type="SMART" id="SM00448">
    <property type="entry name" value="REC"/>
    <property type="match status" value="1"/>
</dbReference>
<evidence type="ECO:0000256" key="1">
    <source>
        <dbReference type="ARBA" id="ARBA00022448"/>
    </source>
</evidence>
<dbReference type="EMBL" id="CT025835">
    <property type="protein sequence ID" value="CAJ31188.1"/>
    <property type="molecule type" value="Genomic_DNA"/>
</dbReference>
<dbReference type="SUPFAM" id="SSF46548">
    <property type="entry name" value="alpha-helical ferredoxin"/>
    <property type="match status" value="1"/>
</dbReference>
<dbReference type="Gene3D" id="1.10.1060.10">
    <property type="entry name" value="Alpha-helical ferredoxin"/>
    <property type="match status" value="1"/>
</dbReference>
<feature type="modified residue" description="4-aspartylphosphate" evidence="7">
    <location>
        <position position="508"/>
    </location>
</feature>
<dbReference type="Pfam" id="PF00072">
    <property type="entry name" value="Response_reg"/>
    <property type="match status" value="1"/>
</dbReference>
<dbReference type="InterPro" id="IPR011006">
    <property type="entry name" value="CheY-like_superfamily"/>
</dbReference>
<reference evidence="10" key="1">
    <citation type="journal article" date="2005" name="J. Bacteriol.">
        <title>Clustered genes related to sulfate respiration in uncultured prokaryotes support the theory of their concomitant horizontal transfer.</title>
        <authorList>
            <person name="Mussmann M."/>
            <person name="Richter M."/>
            <person name="Lombardot T."/>
            <person name="Meyerdierks A."/>
            <person name="Kuever J."/>
            <person name="Kube M."/>
            <person name="Glockner F.O."/>
            <person name="Amann R."/>
        </authorList>
    </citation>
    <scope>NUCLEOTIDE SEQUENCE</scope>
</reference>
<keyword evidence="1" id="KW-0813">Transport</keyword>
<keyword evidence="3" id="KW-0479">Metal-binding</keyword>
<evidence type="ECO:0000256" key="7">
    <source>
        <dbReference type="PROSITE-ProRule" id="PRU00169"/>
    </source>
</evidence>
<keyword evidence="2" id="KW-0004">4Fe-4S</keyword>
<proteinExistence type="predicted"/>
<dbReference type="GO" id="GO:0000160">
    <property type="term" value="P:phosphorelay signal transduction system"/>
    <property type="evidence" value="ECO:0007669"/>
    <property type="project" value="InterPro"/>
</dbReference>
<dbReference type="PANTHER" id="PTHR43551">
    <property type="entry name" value="FUMARATE REDUCTASE IRON-SULFUR SUBUNIT"/>
    <property type="match status" value="1"/>
</dbReference>
<sequence length="590" mass="65887">MAASEKVKTFNELFKQRLNRQHVLSLSACAHCGMCNDSCHYFLADGDPKMTPAAKADRIRSVYKGFYDWIGKFVPFWVGARKIQTDGDLEELKDVFFGSCTGCRRCTLNCPFGVDMAAIVGLTRSCLVDVGVAPEGVLTVMKDQWETGNQMAITPEDYIETLEWLEEETQMELDDPDFKVPIDKEGADFVYVINPREIKYAPLSLQAAFKIFHVAGLDWTMGSSGWDNTNFGLFSGKPDLGGHMSNLAYNHAKKLGVKRLVVSECGHGLRSTKWEGPNWGKANPLPFEIISILELMVDLINSGKIILDPHKNTDPVTYHDPCNLSRSGGMTEEPRFCLKRACIDFREMTPNRSDSYCCTGGGGAMSMSEYSKRRLSVSKMKAEQIERTEAASVATACHNCVDGLTDVIKHNDLKYDFGNGKPKLLPVKNVCEYVADAIVIPKELPERKPRVREKVRQGKILVVDDQPDVVTYLEALLQDTGYDVVTAFDGAEGIQTAKDEQPDLITLDVTMPGKSGVSVFNELRSTPGVDKIPVFIVTGDIDFRQLMYQRTVEAPEGFMQKPINEDVFLMTVDRLLETSRHERELTHEPS</sequence>
<feature type="domain" description="4Fe-4S ferredoxin-type" evidence="9">
    <location>
        <begin position="91"/>
        <end position="114"/>
    </location>
</feature>
<dbReference type="InterPro" id="IPR017900">
    <property type="entry name" value="4Fe4S_Fe_S_CS"/>
</dbReference>
<protein>
    <submittedName>
        <fullName evidence="10">Reductase, iron-sulfur binding subunit containing response regulator receiver</fullName>
    </submittedName>
</protein>
<evidence type="ECO:0000256" key="2">
    <source>
        <dbReference type="ARBA" id="ARBA00022485"/>
    </source>
</evidence>
<dbReference type="GO" id="GO:0016491">
    <property type="term" value="F:oxidoreductase activity"/>
    <property type="evidence" value="ECO:0007669"/>
    <property type="project" value="UniProtKB-ARBA"/>
</dbReference>
<evidence type="ECO:0000313" key="10">
    <source>
        <dbReference type="EMBL" id="CAJ31188.1"/>
    </source>
</evidence>
<dbReference type="GO" id="GO:0051539">
    <property type="term" value="F:4 iron, 4 sulfur cluster binding"/>
    <property type="evidence" value="ECO:0007669"/>
    <property type="project" value="UniProtKB-KW"/>
</dbReference>
<evidence type="ECO:0000256" key="4">
    <source>
        <dbReference type="ARBA" id="ARBA00022982"/>
    </source>
</evidence>
<name>Q3IBN9_9BACT</name>
<dbReference type="SUPFAM" id="SSF52172">
    <property type="entry name" value="CheY-like"/>
    <property type="match status" value="1"/>
</dbReference>
<evidence type="ECO:0000259" key="9">
    <source>
        <dbReference type="PROSITE" id="PS51379"/>
    </source>
</evidence>
<evidence type="ECO:0000259" key="8">
    <source>
        <dbReference type="PROSITE" id="PS50110"/>
    </source>
</evidence>
<keyword evidence="6" id="KW-0411">Iron-sulfur</keyword>
<evidence type="ECO:0000256" key="5">
    <source>
        <dbReference type="ARBA" id="ARBA00023004"/>
    </source>
</evidence>
<dbReference type="Gene3D" id="3.40.50.2300">
    <property type="match status" value="1"/>
</dbReference>